<dbReference type="RefSeq" id="WP_227576975.1">
    <property type="nucleotide sequence ID" value="NZ_CP101987.1"/>
</dbReference>
<dbReference type="SUPFAM" id="SSF48371">
    <property type="entry name" value="ARM repeat"/>
    <property type="match status" value="3"/>
</dbReference>
<evidence type="ECO:0000313" key="4">
    <source>
        <dbReference type="Proteomes" id="UP001316384"/>
    </source>
</evidence>
<reference evidence="3 4" key="1">
    <citation type="submission" date="2022-07" db="EMBL/GenBank/DDBJ databases">
        <title>Novel species in genus cellulomonas.</title>
        <authorList>
            <person name="Ye L."/>
        </authorList>
    </citation>
    <scope>NUCLEOTIDE SEQUENCE [LARGE SCALE GENOMIC DNA]</scope>
    <source>
        <strain evidence="4">zg-B89</strain>
    </source>
</reference>
<protein>
    <recommendedName>
        <fullName evidence="2">Leucine rich repeat variant domain-containing protein</fullName>
    </recommendedName>
</protein>
<dbReference type="EMBL" id="CP101987">
    <property type="protein sequence ID" value="UUI71943.1"/>
    <property type="molecule type" value="Genomic_DNA"/>
</dbReference>
<evidence type="ECO:0000259" key="2">
    <source>
        <dbReference type="Pfam" id="PF25591"/>
    </source>
</evidence>
<dbReference type="Pfam" id="PF25591">
    <property type="entry name" value="LRV_2"/>
    <property type="match status" value="1"/>
</dbReference>
<dbReference type="InterPro" id="IPR057893">
    <property type="entry name" value="LRV_2"/>
</dbReference>
<dbReference type="InterPro" id="IPR011989">
    <property type="entry name" value="ARM-like"/>
</dbReference>
<dbReference type="InterPro" id="IPR016024">
    <property type="entry name" value="ARM-type_fold"/>
</dbReference>
<gene>
    <name evidence="3" type="ORF">NP048_00240</name>
</gene>
<name>A0ABY5KQF1_9CELL</name>
<feature type="domain" description="Leucine rich repeat variant" evidence="2">
    <location>
        <begin position="438"/>
        <end position="478"/>
    </location>
</feature>
<dbReference type="Gene3D" id="1.25.10.10">
    <property type="entry name" value="Leucine-rich Repeat Variant"/>
    <property type="match status" value="4"/>
</dbReference>
<dbReference type="Proteomes" id="UP001316384">
    <property type="component" value="Chromosome"/>
</dbReference>
<proteinExistence type="predicted"/>
<sequence>MILFPRAAAKNPATNPSVLERLSQSENPRVIELVAANTSTPRRALERLAAGRNLKVRAVVAGNTSTPADVLASLAADRNEAVRLAVASNESASSAALDSLLSQLRGAGSPSGTMRVAVARNENASPALLSNLAKDPSAEVQVAVATNRATPLSARAELFKKAHLRPLIIATGHVESPAARVKVAQSHQYSRPSGVLEVLAHDADVDVRRAVAAAPDTGPELLTTLCSDRDARVVAVAKAASEKDPTELSRMAGSTDELVLSVVRRNPGTPVEVKGALAVRLLPNSDVETLRQIARDETTPSEVLNALASHADRSVRFSLASRGGLPTQAQVRLAGDPLEEIRKAVAVNATTQPLLLTRLASDSSPEVRQEVAKNASTPPEVFTTLATDKDPEVQVAIAGNQQAPQHALALIAANGHQPRRPGWGRPSQTTYPDKDDPRVAVASNPNAPAEALRVIAGSRSDLHGLLLRNPATPGDVIDQLTRGLLVERAERRSSRTRWVPTGDENEAEGMLWAVQGNPSTPDETLRFLLDAAWVRDRTTRVPYREDGHTFWKDELDEKATAAARAALRREIDEELRRRQLVRRRSSLPLERRVELAGKENPQEILLELAHDGAIEVRRAVAHNYYAKAGVLAHLACDESTEIRAAVARHFHTGAEIRAQLARDRSVEVRQAIARHGAPELLTQLAQDESPEVRRAVARQHWTKPQVLKALAEDGDAEVRAAVASHSSDRDVLSRFAMDEEVDVRLALAANTTRDVMPDVLTSLATDGSPKVRAAIISNAFFWGCPLQIGELLASDPEPSVRKALSQSYLTSLGYGHNGKAVLSESALVNLVASGTDKFRRAIARDNRTPREVLTRLAEHEDPETLEGVAGHPYADADVLARLARSRDTAVLAQIAKRWISLTWADPRDDRDTALMMALAENPRTPADVLTQFARSSYDHGDREIALAAVRNPAFPEQALLDLAEGQFTDPQILRMAAEKRSATVRAAIAANAGTPPDVLAALASDPYPGIRNSLLKNPNTPAEALIGLIDGSDDK</sequence>
<accession>A0ABY5KQF1</accession>
<organism evidence="3 4">
    <name type="scientific">Cellulomonas xiejunii</name>
    <dbReference type="NCBI Taxonomy" id="2968083"/>
    <lineage>
        <taxon>Bacteria</taxon>
        <taxon>Bacillati</taxon>
        <taxon>Actinomycetota</taxon>
        <taxon>Actinomycetes</taxon>
        <taxon>Micrococcales</taxon>
        <taxon>Cellulomonadaceae</taxon>
        <taxon>Cellulomonas</taxon>
    </lineage>
</organism>
<evidence type="ECO:0000313" key="3">
    <source>
        <dbReference type="EMBL" id="UUI71943.1"/>
    </source>
</evidence>
<evidence type="ECO:0000256" key="1">
    <source>
        <dbReference type="SAM" id="MobiDB-lite"/>
    </source>
</evidence>
<feature type="region of interest" description="Disordered" evidence="1">
    <location>
        <begin position="416"/>
        <end position="438"/>
    </location>
</feature>
<keyword evidence="4" id="KW-1185">Reference proteome</keyword>